<name>A0A9Q3JFV7_9BASI</name>
<feature type="region of interest" description="Disordered" evidence="1">
    <location>
        <begin position="1"/>
        <end position="42"/>
    </location>
</feature>
<dbReference type="Proteomes" id="UP000765509">
    <property type="component" value="Unassembled WGS sequence"/>
</dbReference>
<evidence type="ECO:0000313" key="2">
    <source>
        <dbReference type="EMBL" id="MBW0560845.1"/>
    </source>
</evidence>
<feature type="compositionally biased region" description="Pro residues" evidence="1">
    <location>
        <begin position="13"/>
        <end position="22"/>
    </location>
</feature>
<accession>A0A9Q3JFV7</accession>
<feature type="region of interest" description="Disordered" evidence="1">
    <location>
        <begin position="118"/>
        <end position="142"/>
    </location>
</feature>
<organism evidence="2 3">
    <name type="scientific">Austropuccinia psidii MF-1</name>
    <dbReference type="NCBI Taxonomy" id="1389203"/>
    <lineage>
        <taxon>Eukaryota</taxon>
        <taxon>Fungi</taxon>
        <taxon>Dikarya</taxon>
        <taxon>Basidiomycota</taxon>
        <taxon>Pucciniomycotina</taxon>
        <taxon>Pucciniomycetes</taxon>
        <taxon>Pucciniales</taxon>
        <taxon>Sphaerophragmiaceae</taxon>
        <taxon>Austropuccinia</taxon>
    </lineage>
</organism>
<comment type="caution">
    <text evidence="2">The sequence shown here is derived from an EMBL/GenBank/DDBJ whole genome shotgun (WGS) entry which is preliminary data.</text>
</comment>
<feature type="compositionally biased region" description="Polar residues" evidence="1">
    <location>
        <begin position="124"/>
        <end position="142"/>
    </location>
</feature>
<evidence type="ECO:0000313" key="3">
    <source>
        <dbReference type="Proteomes" id="UP000765509"/>
    </source>
</evidence>
<sequence>MRQRGQGGQSLSPKPPVGPPKPGFGAKIPTNPNWPKKDLGSVLTKDDYGPHFQRWPLVTPRGNQKLKSTLPLNSRGRFSHCSMHPILKDAGVVHIWYYIPLCTILAHQSIGDAFRTQLHDSKSRSQNPSPMTNEDSSAHQSGNPWWLSEDHFRTPTTCQNHMNPPSWNSIWHIHAIFNRSCLMALMVILSSGANLAPSP</sequence>
<gene>
    <name evidence="2" type="ORF">O181_100560</name>
</gene>
<keyword evidence="3" id="KW-1185">Reference proteome</keyword>
<dbReference type="EMBL" id="AVOT02070110">
    <property type="protein sequence ID" value="MBW0560845.1"/>
    <property type="molecule type" value="Genomic_DNA"/>
</dbReference>
<dbReference type="AlphaFoldDB" id="A0A9Q3JFV7"/>
<reference evidence="2" key="1">
    <citation type="submission" date="2021-03" db="EMBL/GenBank/DDBJ databases">
        <title>Draft genome sequence of rust myrtle Austropuccinia psidii MF-1, a brazilian biotype.</title>
        <authorList>
            <person name="Quecine M.C."/>
            <person name="Pachon D.M.R."/>
            <person name="Bonatelli M.L."/>
            <person name="Correr F.H."/>
            <person name="Franceschini L.M."/>
            <person name="Leite T.F."/>
            <person name="Margarido G.R.A."/>
            <person name="Almeida C.A."/>
            <person name="Ferrarezi J.A."/>
            <person name="Labate C.A."/>
        </authorList>
    </citation>
    <scope>NUCLEOTIDE SEQUENCE</scope>
    <source>
        <strain evidence="2">MF-1</strain>
    </source>
</reference>
<protein>
    <submittedName>
        <fullName evidence="2">Uncharacterized protein</fullName>
    </submittedName>
</protein>
<proteinExistence type="predicted"/>
<evidence type="ECO:0000256" key="1">
    <source>
        <dbReference type="SAM" id="MobiDB-lite"/>
    </source>
</evidence>